<evidence type="ECO:0000256" key="7">
    <source>
        <dbReference type="ARBA" id="ARBA00022679"/>
    </source>
</evidence>
<comment type="subunit">
    <text evidence="10">Monomer.</text>
</comment>
<dbReference type="InterPro" id="IPR013780">
    <property type="entry name" value="Glyco_hydro_b"/>
</dbReference>
<evidence type="ECO:0000256" key="5">
    <source>
        <dbReference type="ARBA" id="ARBA00022600"/>
    </source>
</evidence>
<dbReference type="SMART" id="SM00642">
    <property type="entry name" value="Aamy"/>
    <property type="match status" value="1"/>
</dbReference>
<dbReference type="Proteomes" id="UP001597337">
    <property type="component" value="Unassembled WGS sequence"/>
</dbReference>
<feature type="active site" description="Nucleophile" evidence="10">
    <location>
        <position position="409"/>
    </location>
</feature>
<reference evidence="14" key="1">
    <citation type="journal article" date="2019" name="Int. J. Syst. Evol. Microbiol.">
        <title>The Global Catalogue of Microorganisms (GCM) 10K type strain sequencing project: providing services to taxonomists for standard genome sequencing and annotation.</title>
        <authorList>
            <consortium name="The Broad Institute Genomics Platform"/>
            <consortium name="The Broad Institute Genome Sequencing Center for Infectious Disease"/>
            <person name="Wu L."/>
            <person name="Ma J."/>
        </authorList>
    </citation>
    <scope>NUCLEOTIDE SEQUENCE [LARGE SCALE GENOMIC DNA]</scope>
    <source>
        <strain evidence="14">KACC 12597</strain>
    </source>
</reference>
<proteinExistence type="inferred from homology"/>
<dbReference type="HAMAP" id="MF_00685">
    <property type="entry name" value="GlgB"/>
    <property type="match status" value="1"/>
</dbReference>
<dbReference type="Pfam" id="PF22019">
    <property type="entry name" value="GlgB_N"/>
    <property type="match status" value="1"/>
</dbReference>
<evidence type="ECO:0000313" key="14">
    <source>
        <dbReference type="Proteomes" id="UP001597337"/>
    </source>
</evidence>
<evidence type="ECO:0000256" key="10">
    <source>
        <dbReference type="HAMAP-Rule" id="MF_00685"/>
    </source>
</evidence>
<keyword evidence="8 10" id="KW-0320">Glycogen biosynthesis</keyword>
<evidence type="ECO:0000256" key="4">
    <source>
        <dbReference type="ARBA" id="ARBA00009000"/>
    </source>
</evidence>
<dbReference type="InterPro" id="IPR004193">
    <property type="entry name" value="Glyco_hydro_13_N"/>
</dbReference>
<evidence type="ECO:0000256" key="8">
    <source>
        <dbReference type="ARBA" id="ARBA00023056"/>
    </source>
</evidence>
<evidence type="ECO:0000256" key="3">
    <source>
        <dbReference type="ARBA" id="ARBA00004964"/>
    </source>
</evidence>
<dbReference type="EMBL" id="JBHUHX010000036">
    <property type="protein sequence ID" value="MFD2112767.1"/>
    <property type="molecule type" value="Genomic_DNA"/>
</dbReference>
<dbReference type="NCBIfam" id="TIGR01515">
    <property type="entry name" value="branching_enzym"/>
    <property type="match status" value="1"/>
</dbReference>
<dbReference type="InterPro" id="IPR006407">
    <property type="entry name" value="GlgB"/>
</dbReference>
<dbReference type="RefSeq" id="WP_386027346.1">
    <property type="nucleotide sequence ID" value="NZ_JBHUHX010000036.1"/>
</dbReference>
<dbReference type="Gene3D" id="2.60.40.10">
    <property type="entry name" value="Immunoglobulins"/>
    <property type="match status" value="1"/>
</dbReference>
<dbReference type="Gene3D" id="2.60.40.1180">
    <property type="entry name" value="Golgi alpha-mannosidase II"/>
    <property type="match status" value="1"/>
</dbReference>
<sequence length="758" mass="86570">MATAHGSSPKLPESLLRIVEARHHDPFEVLGRHEDGGRAIVRAFLPLAERVTLVEPAAPMKRIDGTDLFVWEGAADQIPDRYQVEWEDKSGISHRAYDPYCFPLQLSDFDLHLFGEGRHWHAYRLLGSHATEVEGIPGIQFAVWAPNAERVSVVGDFNAWDGRAHPMRVRGGHGVWELFIPGLERGGFYKYEIRDQHTNIHVKIDPYAQAFQVRPQTASLISPESQFRWTDEEWMRLRSTVDWQHRPMSVYEVHLGSWRQSSDGRFLNYRTLAKEIGDYVTKMGFTHIELLPITEHPLDASWGYQCTGYFAPTARFGSPDDFRFFVDYFHHLGIGVLLDWVPAHFPKDIYALARFDGTALYEHADPRLGEHKDWGTLIFNFGRNEVKNFLLSSALYWLDEFHIDGLRVDAVASMLYLDYSRNPGEWIPNKYGGNENLEAVDFIRELNSVTHEQHPGSLMVAEESTAWPAVSRPTYLGGLGFSMKWNMGWMHDTLSYMQKDPIYRHFHHDLLTFGLLYAFTENFVLPFSHDEVVHGKKSMIDKMPGDAWQKFATLRLLYTFMFSYPGKKLLFQGCEFAQGREWKFDESLDWDLLERSPHQGMQRLVADLNRLYCEQVPLHDVDFDASGFEWIDCHDSSQSVLSYIRKSQSGKEIVAAAFNFTPVPRNDYRIGVPEAGFYREAINSDAEIYGGSNVGNQGGVESEPVSWMGRPHSLMISLPPLAGIILVHEPSETETDEIPSEDAAEAADTPAEPTDVDD</sequence>
<dbReference type="InterPro" id="IPR054169">
    <property type="entry name" value="GlgB_N"/>
</dbReference>
<accession>A0ABW4Y9I2</accession>
<dbReference type="CDD" id="cd11322">
    <property type="entry name" value="AmyAc_Glg_BE"/>
    <property type="match status" value="1"/>
</dbReference>
<dbReference type="PIRSF" id="PIRSF000463">
    <property type="entry name" value="GlgB"/>
    <property type="match status" value="1"/>
</dbReference>
<dbReference type="InterPro" id="IPR006048">
    <property type="entry name" value="A-amylase/branching_C"/>
</dbReference>
<dbReference type="SUPFAM" id="SSF51445">
    <property type="entry name" value="(Trans)glycosidases"/>
    <property type="match status" value="1"/>
</dbReference>
<comment type="function">
    <text evidence="2 10">Catalyzes the formation of the alpha-1,6-glucosidic linkages in glycogen by scission of a 1,4-alpha-linked oligosaccharide from growing alpha-1,4-glucan chains and the subsequent attachment of the oligosaccharide to the alpha-1,6 position.</text>
</comment>
<dbReference type="EC" id="2.4.1.18" evidence="10"/>
<feature type="region of interest" description="Disordered" evidence="11">
    <location>
        <begin position="730"/>
        <end position="758"/>
    </location>
</feature>
<organism evidence="13 14">
    <name type="scientific">Thiorhodococcus fuscus</name>
    <dbReference type="NCBI Taxonomy" id="527200"/>
    <lineage>
        <taxon>Bacteria</taxon>
        <taxon>Pseudomonadati</taxon>
        <taxon>Pseudomonadota</taxon>
        <taxon>Gammaproteobacteria</taxon>
        <taxon>Chromatiales</taxon>
        <taxon>Chromatiaceae</taxon>
        <taxon>Thiorhodococcus</taxon>
    </lineage>
</organism>
<gene>
    <name evidence="10 13" type="primary">glgB</name>
    <name evidence="13" type="ORF">ACFSJC_13045</name>
</gene>
<dbReference type="SUPFAM" id="SSF51011">
    <property type="entry name" value="Glycosyl hydrolase domain"/>
    <property type="match status" value="1"/>
</dbReference>
<dbReference type="NCBIfam" id="NF008967">
    <property type="entry name" value="PRK12313.1"/>
    <property type="match status" value="1"/>
</dbReference>
<evidence type="ECO:0000256" key="1">
    <source>
        <dbReference type="ARBA" id="ARBA00000826"/>
    </source>
</evidence>
<evidence type="ECO:0000259" key="12">
    <source>
        <dbReference type="SMART" id="SM00642"/>
    </source>
</evidence>
<dbReference type="PANTHER" id="PTHR43651:SF3">
    <property type="entry name" value="1,4-ALPHA-GLUCAN-BRANCHING ENZYME"/>
    <property type="match status" value="1"/>
</dbReference>
<dbReference type="InterPro" id="IPR013783">
    <property type="entry name" value="Ig-like_fold"/>
</dbReference>
<comment type="similarity">
    <text evidence="4 10">Belongs to the glycosyl hydrolase 13 family. GlgB subfamily.</text>
</comment>
<dbReference type="InterPro" id="IPR014756">
    <property type="entry name" value="Ig_E-set"/>
</dbReference>
<keyword evidence="9 10" id="KW-0119">Carbohydrate metabolism</keyword>
<comment type="catalytic activity">
    <reaction evidence="1 10">
        <text>Transfers a segment of a (1-&gt;4)-alpha-D-glucan chain to a primary hydroxy group in a similar glucan chain.</text>
        <dbReference type="EC" id="2.4.1.18"/>
    </reaction>
</comment>
<evidence type="ECO:0000256" key="11">
    <source>
        <dbReference type="SAM" id="MobiDB-lite"/>
    </source>
</evidence>
<dbReference type="InterPro" id="IPR037439">
    <property type="entry name" value="Branching_enzy"/>
</dbReference>
<keyword evidence="6 10" id="KW-0328">Glycosyltransferase</keyword>
<comment type="caution">
    <text evidence="13">The sequence shown here is derived from an EMBL/GenBank/DDBJ whole genome shotgun (WGS) entry which is preliminary data.</text>
</comment>
<dbReference type="SUPFAM" id="SSF81296">
    <property type="entry name" value="E set domains"/>
    <property type="match status" value="2"/>
</dbReference>
<feature type="active site" description="Proton donor" evidence="10">
    <location>
        <position position="462"/>
    </location>
</feature>
<keyword evidence="14" id="KW-1185">Reference proteome</keyword>
<feature type="compositionally biased region" description="Acidic residues" evidence="11">
    <location>
        <begin position="732"/>
        <end position="745"/>
    </location>
</feature>
<keyword evidence="7 10" id="KW-0808">Transferase</keyword>
<dbReference type="InterPro" id="IPR017853">
    <property type="entry name" value="GH"/>
</dbReference>
<evidence type="ECO:0000256" key="2">
    <source>
        <dbReference type="ARBA" id="ARBA00002953"/>
    </source>
</evidence>
<evidence type="ECO:0000256" key="9">
    <source>
        <dbReference type="ARBA" id="ARBA00023277"/>
    </source>
</evidence>
<dbReference type="InterPro" id="IPR006047">
    <property type="entry name" value="GH13_cat_dom"/>
</dbReference>
<dbReference type="NCBIfam" id="NF003811">
    <property type="entry name" value="PRK05402.1"/>
    <property type="match status" value="1"/>
</dbReference>
<feature type="compositionally biased region" description="Low complexity" evidence="11">
    <location>
        <begin position="746"/>
        <end position="758"/>
    </location>
</feature>
<feature type="domain" description="Glycosyl hydrolase family 13 catalytic" evidence="12">
    <location>
        <begin position="252"/>
        <end position="599"/>
    </location>
</feature>
<dbReference type="CDD" id="cd02855">
    <property type="entry name" value="E_set_GBE_prok_N"/>
    <property type="match status" value="1"/>
</dbReference>
<name>A0ABW4Y9I2_9GAMM</name>
<protein>
    <recommendedName>
        <fullName evidence="10">1,4-alpha-glucan branching enzyme GlgB</fullName>
        <ecNumber evidence="10">2.4.1.18</ecNumber>
    </recommendedName>
    <alternativeName>
        <fullName evidence="10">1,4-alpha-D-glucan:1,4-alpha-D-glucan 6-glucosyl-transferase</fullName>
    </alternativeName>
    <alternativeName>
        <fullName evidence="10">Alpha-(1-&gt;4)-glucan branching enzyme</fullName>
    </alternativeName>
    <alternativeName>
        <fullName evidence="10">Glycogen branching enzyme</fullName>
        <shortName evidence="10">BE</shortName>
    </alternativeName>
</protein>
<dbReference type="Pfam" id="PF02922">
    <property type="entry name" value="CBM_48"/>
    <property type="match status" value="1"/>
</dbReference>
<keyword evidence="5 10" id="KW-0321">Glycogen metabolism</keyword>
<dbReference type="GO" id="GO:0003844">
    <property type="term" value="F:1,4-alpha-glucan branching enzyme activity"/>
    <property type="evidence" value="ECO:0007669"/>
    <property type="project" value="UniProtKB-EC"/>
</dbReference>
<dbReference type="Pfam" id="PF00128">
    <property type="entry name" value="Alpha-amylase"/>
    <property type="match status" value="2"/>
</dbReference>
<dbReference type="InterPro" id="IPR044143">
    <property type="entry name" value="GlgB_N_E_set_prok"/>
</dbReference>
<dbReference type="PANTHER" id="PTHR43651">
    <property type="entry name" value="1,4-ALPHA-GLUCAN-BRANCHING ENZYME"/>
    <property type="match status" value="1"/>
</dbReference>
<evidence type="ECO:0000256" key="6">
    <source>
        <dbReference type="ARBA" id="ARBA00022676"/>
    </source>
</evidence>
<dbReference type="Gene3D" id="3.20.20.80">
    <property type="entry name" value="Glycosidases"/>
    <property type="match status" value="1"/>
</dbReference>
<comment type="pathway">
    <text evidence="3 10">Glycan biosynthesis; glycogen biosynthesis.</text>
</comment>
<dbReference type="Pfam" id="PF02806">
    <property type="entry name" value="Alpha-amylase_C"/>
    <property type="match status" value="1"/>
</dbReference>
<evidence type="ECO:0000313" key="13">
    <source>
        <dbReference type="EMBL" id="MFD2112767.1"/>
    </source>
</evidence>